<feature type="region of interest" description="Disordered" evidence="1">
    <location>
        <begin position="1"/>
        <end position="32"/>
    </location>
</feature>
<feature type="compositionally biased region" description="Polar residues" evidence="1">
    <location>
        <begin position="172"/>
        <end position="188"/>
    </location>
</feature>
<organism evidence="3 4">
    <name type="scientific">Henosepilachna vigintioctopunctata</name>
    <dbReference type="NCBI Taxonomy" id="420089"/>
    <lineage>
        <taxon>Eukaryota</taxon>
        <taxon>Metazoa</taxon>
        <taxon>Ecdysozoa</taxon>
        <taxon>Arthropoda</taxon>
        <taxon>Hexapoda</taxon>
        <taxon>Insecta</taxon>
        <taxon>Pterygota</taxon>
        <taxon>Neoptera</taxon>
        <taxon>Endopterygota</taxon>
        <taxon>Coleoptera</taxon>
        <taxon>Polyphaga</taxon>
        <taxon>Cucujiformia</taxon>
        <taxon>Coccinelloidea</taxon>
        <taxon>Coccinellidae</taxon>
        <taxon>Epilachninae</taxon>
        <taxon>Epilachnini</taxon>
        <taxon>Henosepilachna</taxon>
    </lineage>
</organism>
<feature type="compositionally biased region" description="Polar residues" evidence="1">
    <location>
        <begin position="149"/>
        <end position="161"/>
    </location>
</feature>
<accession>A0AAW1U8P8</accession>
<feature type="region of interest" description="Disordered" evidence="1">
    <location>
        <begin position="52"/>
        <end position="219"/>
    </location>
</feature>
<keyword evidence="2" id="KW-0812">Transmembrane</keyword>
<protein>
    <submittedName>
        <fullName evidence="3">Uncharacterized protein</fullName>
    </submittedName>
</protein>
<sequence length="445" mass="50602">MQVTDKAVSTDDDLKQGLADGAQGTESAPRFDVTKLEAVLATLLENKVEAIKQERKQSSVASSPKSIVHRLRITSTSTTSSGKDVDSGGEKRKGKQQMKPTTATIGTDIRRWQRMQATNSCETHSSSCGPQSQELSISSPDSQRLIRPQKSNLKSPIVSRQSSRETDDRSLPSFSRQESQETYPSFSRQDSRDSYRYGFGRQDSKDSRDSTSRILVKQDSRDSRDLSRFIRQDSRGSRELYKCCDLEVCKCKICLLQQRQHLGKHCYCEKSEIRLQRSFDEDYISLKIDEECCSDEEEAERRARRKRRRKRRRRLRRQLALEAMRGATSLPPRSAAEDKMKVLDNDDLPPKARWTIVATACVLLFLCLLLVGVTLRMAPLIDDMGESVSERRGSFCKPKHYAKTCYVKSTQKNNQKLHGNYCNEVIGQSSVLTSNETKLISNFNK</sequence>
<dbReference type="EMBL" id="JARQZJ010000061">
    <property type="protein sequence ID" value="KAK9879304.1"/>
    <property type="molecule type" value="Genomic_DNA"/>
</dbReference>
<keyword evidence="2" id="KW-0472">Membrane</keyword>
<gene>
    <name evidence="3" type="ORF">WA026_004157</name>
</gene>
<feature type="compositionally biased region" description="Basic and acidic residues" evidence="1">
    <location>
        <begin position="202"/>
        <end position="219"/>
    </location>
</feature>
<reference evidence="3 4" key="1">
    <citation type="submission" date="2023-03" db="EMBL/GenBank/DDBJ databases">
        <title>Genome insight into feeding habits of ladybird beetles.</title>
        <authorList>
            <person name="Li H.-S."/>
            <person name="Huang Y.-H."/>
            <person name="Pang H."/>
        </authorList>
    </citation>
    <scope>NUCLEOTIDE SEQUENCE [LARGE SCALE GENOMIC DNA]</scope>
    <source>
        <strain evidence="3">SYSU_2023b</strain>
        <tissue evidence="3">Whole body</tissue>
    </source>
</reference>
<dbReference type="AlphaFoldDB" id="A0AAW1U8P8"/>
<feature type="transmembrane region" description="Helical" evidence="2">
    <location>
        <begin position="354"/>
        <end position="375"/>
    </location>
</feature>
<name>A0AAW1U8P8_9CUCU</name>
<proteinExistence type="predicted"/>
<evidence type="ECO:0000256" key="2">
    <source>
        <dbReference type="SAM" id="Phobius"/>
    </source>
</evidence>
<evidence type="ECO:0000313" key="3">
    <source>
        <dbReference type="EMBL" id="KAK9879304.1"/>
    </source>
</evidence>
<dbReference type="Proteomes" id="UP001431783">
    <property type="component" value="Unassembled WGS sequence"/>
</dbReference>
<comment type="caution">
    <text evidence="3">The sequence shown here is derived from an EMBL/GenBank/DDBJ whole genome shotgun (WGS) entry which is preliminary data.</text>
</comment>
<feature type="compositionally biased region" description="Polar residues" evidence="1">
    <location>
        <begin position="115"/>
        <end position="142"/>
    </location>
</feature>
<keyword evidence="4" id="KW-1185">Reference proteome</keyword>
<keyword evidence="2" id="KW-1133">Transmembrane helix</keyword>
<evidence type="ECO:0000256" key="1">
    <source>
        <dbReference type="SAM" id="MobiDB-lite"/>
    </source>
</evidence>
<evidence type="ECO:0000313" key="4">
    <source>
        <dbReference type="Proteomes" id="UP001431783"/>
    </source>
</evidence>